<evidence type="ECO:0000256" key="3">
    <source>
        <dbReference type="ARBA" id="ARBA00022840"/>
    </source>
</evidence>
<evidence type="ECO:0000313" key="5">
    <source>
        <dbReference type="EMBL" id="MFC5271675.1"/>
    </source>
</evidence>
<proteinExistence type="predicted"/>
<dbReference type="Proteomes" id="UP001596161">
    <property type="component" value="Unassembled WGS sequence"/>
</dbReference>
<dbReference type="SUPFAM" id="SSF52540">
    <property type="entry name" value="P-loop containing nucleoside triphosphate hydrolases"/>
    <property type="match status" value="1"/>
</dbReference>
<dbReference type="EMBL" id="JBHSKT010000008">
    <property type="protein sequence ID" value="MFC5271675.1"/>
    <property type="molecule type" value="Genomic_DNA"/>
</dbReference>
<accession>A0ABW0EEQ3</accession>
<dbReference type="PROSITE" id="PS50893">
    <property type="entry name" value="ABC_TRANSPORTER_2"/>
    <property type="match status" value="1"/>
</dbReference>
<dbReference type="CDD" id="cd03230">
    <property type="entry name" value="ABC_DR_subfamily_A"/>
    <property type="match status" value="1"/>
</dbReference>
<dbReference type="PANTHER" id="PTHR42939:SF1">
    <property type="entry name" value="ABC TRANSPORTER ATP-BINDING PROTEIN ALBC-RELATED"/>
    <property type="match status" value="1"/>
</dbReference>
<dbReference type="Pfam" id="PF00005">
    <property type="entry name" value="ABC_tran"/>
    <property type="match status" value="1"/>
</dbReference>
<gene>
    <name evidence="5" type="ORF">ACFPIB_13735</name>
</gene>
<dbReference type="SMART" id="SM00382">
    <property type="entry name" value="AAA"/>
    <property type="match status" value="1"/>
</dbReference>
<evidence type="ECO:0000256" key="1">
    <source>
        <dbReference type="ARBA" id="ARBA00022448"/>
    </source>
</evidence>
<comment type="caution">
    <text evidence="5">The sequence shown here is derived from an EMBL/GenBank/DDBJ whole genome shotgun (WGS) entry which is preliminary data.</text>
</comment>
<dbReference type="RefSeq" id="WP_378018035.1">
    <property type="nucleotide sequence ID" value="NZ_JBHSKT010000008.1"/>
</dbReference>
<dbReference type="InterPro" id="IPR051782">
    <property type="entry name" value="ABC_Transporter_VariousFunc"/>
</dbReference>
<name>A0ABW0EEQ3_9BACT</name>
<organism evidence="5 6">
    <name type="scientific">Adhaeribacter terreus</name>
    <dbReference type="NCBI Taxonomy" id="529703"/>
    <lineage>
        <taxon>Bacteria</taxon>
        <taxon>Pseudomonadati</taxon>
        <taxon>Bacteroidota</taxon>
        <taxon>Cytophagia</taxon>
        <taxon>Cytophagales</taxon>
        <taxon>Hymenobacteraceae</taxon>
        <taxon>Adhaeribacter</taxon>
    </lineage>
</organism>
<sequence length="228" mass="25784">MLEIKKLSVSFAGRPVLQDLDLTVAAGKVHGIIGLNGAGKSTFFNVLSSVVKPENGEIIFNGKPLKYTDIAYLETTNFFYPNLTGREYLNIFPKTNKDFDLIAFEQILQLQLDLLIETYSTGMKKKLALLAMLQQNKPVFVLDEPFNGLDLESNRTLEMIVELLRQKGKTVLISAHILEPLLHTCNQIHLLQNGRFVQTFGEAEFPFIREKLFAQLNQDLQSQLKKAL</sequence>
<dbReference type="Gene3D" id="3.40.50.300">
    <property type="entry name" value="P-loop containing nucleotide triphosphate hydrolases"/>
    <property type="match status" value="1"/>
</dbReference>
<dbReference type="InterPro" id="IPR027417">
    <property type="entry name" value="P-loop_NTPase"/>
</dbReference>
<keyword evidence="2" id="KW-0547">Nucleotide-binding</keyword>
<evidence type="ECO:0000256" key="2">
    <source>
        <dbReference type="ARBA" id="ARBA00022741"/>
    </source>
</evidence>
<keyword evidence="6" id="KW-1185">Reference proteome</keyword>
<keyword evidence="1" id="KW-0813">Transport</keyword>
<dbReference type="PANTHER" id="PTHR42939">
    <property type="entry name" value="ABC TRANSPORTER ATP-BINDING PROTEIN ALBC-RELATED"/>
    <property type="match status" value="1"/>
</dbReference>
<evidence type="ECO:0000313" key="6">
    <source>
        <dbReference type="Proteomes" id="UP001596161"/>
    </source>
</evidence>
<protein>
    <submittedName>
        <fullName evidence="5">ATP-binding cassette domain-containing protein</fullName>
    </submittedName>
</protein>
<dbReference type="GO" id="GO:0005524">
    <property type="term" value="F:ATP binding"/>
    <property type="evidence" value="ECO:0007669"/>
    <property type="project" value="UniProtKB-KW"/>
</dbReference>
<dbReference type="InterPro" id="IPR003593">
    <property type="entry name" value="AAA+_ATPase"/>
</dbReference>
<evidence type="ECO:0000259" key="4">
    <source>
        <dbReference type="PROSITE" id="PS50893"/>
    </source>
</evidence>
<dbReference type="InterPro" id="IPR003439">
    <property type="entry name" value="ABC_transporter-like_ATP-bd"/>
</dbReference>
<keyword evidence="3 5" id="KW-0067">ATP-binding</keyword>
<feature type="domain" description="ABC transporter" evidence="4">
    <location>
        <begin position="2"/>
        <end position="218"/>
    </location>
</feature>
<reference evidence="6" key="1">
    <citation type="journal article" date="2019" name="Int. J. Syst. Evol. Microbiol.">
        <title>The Global Catalogue of Microorganisms (GCM) 10K type strain sequencing project: providing services to taxonomists for standard genome sequencing and annotation.</title>
        <authorList>
            <consortium name="The Broad Institute Genomics Platform"/>
            <consortium name="The Broad Institute Genome Sequencing Center for Infectious Disease"/>
            <person name="Wu L."/>
            <person name="Ma J."/>
        </authorList>
    </citation>
    <scope>NUCLEOTIDE SEQUENCE [LARGE SCALE GENOMIC DNA]</scope>
    <source>
        <strain evidence="6">KACC 12602</strain>
    </source>
</reference>